<dbReference type="AlphaFoldDB" id="A0A2G9RLB1"/>
<evidence type="ECO:0000313" key="2">
    <source>
        <dbReference type="EMBL" id="PIO28667.1"/>
    </source>
</evidence>
<feature type="compositionally biased region" description="Low complexity" evidence="1">
    <location>
        <begin position="259"/>
        <end position="276"/>
    </location>
</feature>
<proteinExistence type="predicted"/>
<evidence type="ECO:0000256" key="1">
    <source>
        <dbReference type="SAM" id="MobiDB-lite"/>
    </source>
</evidence>
<gene>
    <name evidence="2" type="ORF">AB205_0117480</name>
</gene>
<feature type="compositionally biased region" description="Polar residues" evidence="1">
    <location>
        <begin position="177"/>
        <end position="197"/>
    </location>
</feature>
<feature type="region of interest" description="Disordered" evidence="1">
    <location>
        <begin position="249"/>
        <end position="302"/>
    </location>
</feature>
<dbReference type="EMBL" id="KV935559">
    <property type="protein sequence ID" value="PIO28667.1"/>
    <property type="molecule type" value="Genomic_DNA"/>
</dbReference>
<dbReference type="Proteomes" id="UP000228934">
    <property type="component" value="Unassembled WGS sequence"/>
</dbReference>
<sequence length="302" mass="34569">MATDAIPHIDMSSLTHPPEPNHPQGEEIELDKCFIRFQRLLEKKVRIYWHKVYFEKYVEHQIVPWGLRIQIFPNIKKTTDPLKKAWEDNLQACSFSMISMLCQEYEKELNLLDTSINEWLSERAADMSSPRFAQRDKNLRAHLEEYTVEIINNKENKFLRDKLAHTNGYAYRWDSNVPKQPTNKPSSENVLRNNNEAPNIFSTSFSSSSSTTYRDLSQDRIPKRRKGELATTSTDSIRRTFGATNATKSMLARPKSTSTSTPLTRALPRPPLTSTRSAHPAPISTTTASLALPAPPGRRIIK</sequence>
<dbReference type="OrthoDB" id="9909498at2759"/>
<keyword evidence="3" id="KW-1185">Reference proteome</keyword>
<feature type="region of interest" description="Disordered" evidence="1">
    <location>
        <begin position="173"/>
        <end position="233"/>
    </location>
</feature>
<feature type="compositionally biased region" description="Low complexity" evidence="1">
    <location>
        <begin position="201"/>
        <end position="212"/>
    </location>
</feature>
<name>A0A2G9RLB1_AQUCT</name>
<protein>
    <submittedName>
        <fullName evidence="2">Uncharacterized protein</fullName>
    </submittedName>
</protein>
<feature type="region of interest" description="Disordered" evidence="1">
    <location>
        <begin position="1"/>
        <end position="25"/>
    </location>
</feature>
<reference evidence="3" key="1">
    <citation type="journal article" date="2017" name="Nat. Commun.">
        <title>The North American bullfrog draft genome provides insight into hormonal regulation of long noncoding RNA.</title>
        <authorList>
            <person name="Hammond S.A."/>
            <person name="Warren R.L."/>
            <person name="Vandervalk B.P."/>
            <person name="Kucuk E."/>
            <person name="Khan H."/>
            <person name="Gibb E.A."/>
            <person name="Pandoh P."/>
            <person name="Kirk H."/>
            <person name="Zhao Y."/>
            <person name="Jones M."/>
            <person name="Mungall A.J."/>
            <person name="Coope R."/>
            <person name="Pleasance S."/>
            <person name="Moore R.A."/>
            <person name="Holt R.A."/>
            <person name="Round J.M."/>
            <person name="Ohora S."/>
            <person name="Walle B.V."/>
            <person name="Veldhoen N."/>
            <person name="Helbing C.C."/>
            <person name="Birol I."/>
        </authorList>
    </citation>
    <scope>NUCLEOTIDE SEQUENCE [LARGE SCALE GENOMIC DNA]</scope>
</reference>
<accession>A0A2G9RLB1</accession>
<organism evidence="2 3">
    <name type="scientific">Aquarana catesbeiana</name>
    <name type="common">American bullfrog</name>
    <name type="synonym">Rana catesbeiana</name>
    <dbReference type="NCBI Taxonomy" id="8400"/>
    <lineage>
        <taxon>Eukaryota</taxon>
        <taxon>Metazoa</taxon>
        <taxon>Chordata</taxon>
        <taxon>Craniata</taxon>
        <taxon>Vertebrata</taxon>
        <taxon>Euteleostomi</taxon>
        <taxon>Amphibia</taxon>
        <taxon>Batrachia</taxon>
        <taxon>Anura</taxon>
        <taxon>Neobatrachia</taxon>
        <taxon>Ranoidea</taxon>
        <taxon>Ranidae</taxon>
        <taxon>Aquarana</taxon>
    </lineage>
</organism>
<evidence type="ECO:0000313" key="3">
    <source>
        <dbReference type="Proteomes" id="UP000228934"/>
    </source>
</evidence>